<evidence type="ECO:0000313" key="2">
    <source>
        <dbReference type="EMBL" id="TQF09603.1"/>
    </source>
</evidence>
<dbReference type="SUPFAM" id="SSF54593">
    <property type="entry name" value="Glyoxalase/Bleomycin resistance protein/Dihydroxybiphenyl dioxygenase"/>
    <property type="match status" value="1"/>
</dbReference>
<evidence type="ECO:0000259" key="1">
    <source>
        <dbReference type="PROSITE" id="PS51819"/>
    </source>
</evidence>
<protein>
    <submittedName>
        <fullName evidence="2">VOC family protein</fullName>
    </submittedName>
</protein>
<dbReference type="PANTHER" id="PTHR34109:SF1">
    <property type="entry name" value="VOC DOMAIN-CONTAINING PROTEIN"/>
    <property type="match status" value="1"/>
</dbReference>
<proteinExistence type="predicted"/>
<dbReference type="PROSITE" id="PS51819">
    <property type="entry name" value="VOC"/>
    <property type="match status" value="1"/>
</dbReference>
<dbReference type="Proteomes" id="UP000315369">
    <property type="component" value="Unassembled WGS sequence"/>
</dbReference>
<dbReference type="Pfam" id="PF00903">
    <property type="entry name" value="Glyoxalase"/>
    <property type="match status" value="1"/>
</dbReference>
<dbReference type="CDD" id="cd07246">
    <property type="entry name" value="VOC_like"/>
    <property type="match status" value="1"/>
</dbReference>
<gene>
    <name evidence="2" type="ORF">FJV41_43760</name>
</gene>
<dbReference type="InterPro" id="IPR037523">
    <property type="entry name" value="VOC_core"/>
</dbReference>
<comment type="caution">
    <text evidence="2">The sequence shown here is derived from an EMBL/GenBank/DDBJ whole genome shotgun (WGS) entry which is preliminary data.</text>
</comment>
<dbReference type="InterPro" id="IPR029068">
    <property type="entry name" value="Glyas_Bleomycin-R_OHBP_Dase"/>
</dbReference>
<evidence type="ECO:0000313" key="3">
    <source>
        <dbReference type="Proteomes" id="UP000315369"/>
    </source>
</evidence>
<sequence>MKPDTTVAMKKDVSPQPRLGIQLVMKNATAALTFYSQVFGAEERMRLVEPSGRLGHAEMLLGGVVLSIADEYPEYGIVGPQSRGGATSLLNLSVDDVDAMAQRAIAAGAVLERPIKDEFYGDRVAHIQDPFGHRWSLSMRIEEVSPEEMQRRFLKMVGG</sequence>
<name>A0A540WKR0_9BACT</name>
<dbReference type="EMBL" id="VIFM01000327">
    <property type="protein sequence ID" value="TQF09603.1"/>
    <property type="molecule type" value="Genomic_DNA"/>
</dbReference>
<keyword evidence="3" id="KW-1185">Reference proteome</keyword>
<dbReference type="Gene3D" id="3.30.720.110">
    <property type="match status" value="1"/>
</dbReference>
<reference evidence="2 3" key="1">
    <citation type="submission" date="2019-06" db="EMBL/GenBank/DDBJ databases">
        <authorList>
            <person name="Livingstone P."/>
            <person name="Whitworth D."/>
        </authorList>
    </citation>
    <scope>NUCLEOTIDE SEQUENCE [LARGE SCALE GENOMIC DNA]</scope>
    <source>
        <strain evidence="2 3">AM401</strain>
    </source>
</reference>
<dbReference type="RefSeq" id="WP_141648574.1">
    <property type="nucleotide sequence ID" value="NZ_VIFM01000327.1"/>
</dbReference>
<dbReference type="OrthoDB" id="9795306at2"/>
<feature type="domain" description="VOC" evidence="1">
    <location>
        <begin position="17"/>
        <end position="140"/>
    </location>
</feature>
<accession>A0A540WKR0</accession>
<dbReference type="InterPro" id="IPR004360">
    <property type="entry name" value="Glyas_Fos-R_dOase_dom"/>
</dbReference>
<dbReference type="PANTHER" id="PTHR34109">
    <property type="entry name" value="BNAUNNG04460D PROTEIN-RELATED"/>
    <property type="match status" value="1"/>
</dbReference>
<dbReference type="Gene3D" id="3.30.720.120">
    <property type="match status" value="1"/>
</dbReference>
<organism evidence="2 3">
    <name type="scientific">Myxococcus llanfairpwllgwyngyllgogerychwyrndrobwllllantysiliogogogochensis</name>
    <dbReference type="NCBI Taxonomy" id="2590453"/>
    <lineage>
        <taxon>Bacteria</taxon>
        <taxon>Pseudomonadati</taxon>
        <taxon>Myxococcota</taxon>
        <taxon>Myxococcia</taxon>
        <taxon>Myxococcales</taxon>
        <taxon>Cystobacterineae</taxon>
        <taxon>Myxococcaceae</taxon>
        <taxon>Myxococcus</taxon>
    </lineage>
</organism>
<dbReference type="AlphaFoldDB" id="A0A540WKR0"/>